<dbReference type="EMBL" id="JAKROA010000004">
    <property type="protein sequence ID" value="KAL5108107.1"/>
    <property type="molecule type" value="Genomic_DNA"/>
</dbReference>
<organism evidence="1 2">
    <name type="scientific">Taenia crassiceps</name>
    <dbReference type="NCBI Taxonomy" id="6207"/>
    <lineage>
        <taxon>Eukaryota</taxon>
        <taxon>Metazoa</taxon>
        <taxon>Spiralia</taxon>
        <taxon>Lophotrochozoa</taxon>
        <taxon>Platyhelminthes</taxon>
        <taxon>Cestoda</taxon>
        <taxon>Eucestoda</taxon>
        <taxon>Cyclophyllidea</taxon>
        <taxon>Taeniidae</taxon>
        <taxon>Taenia</taxon>
    </lineage>
</organism>
<reference evidence="1 2" key="1">
    <citation type="journal article" date="2022" name="Front. Cell. Infect. Microbiol.">
        <title>The Genomes of Two Strains of Taenia crassiceps the Animal Model for the Study of Human Cysticercosis.</title>
        <authorList>
            <person name="Bobes R.J."/>
            <person name="Estrada K."/>
            <person name="Rios-Valencia D.G."/>
            <person name="Calderon-Gallegos A."/>
            <person name="de la Torre P."/>
            <person name="Carrero J.C."/>
            <person name="Sanchez-Flores A."/>
            <person name="Laclette J.P."/>
        </authorList>
    </citation>
    <scope>NUCLEOTIDE SEQUENCE [LARGE SCALE GENOMIC DNA]</scope>
    <source>
        <strain evidence="1">WFUcys</strain>
    </source>
</reference>
<protein>
    <submittedName>
        <fullName evidence="1">Uncharacterized protein</fullName>
    </submittedName>
</protein>
<name>A0ABR4QEY8_9CEST</name>
<proteinExistence type="predicted"/>
<keyword evidence="2" id="KW-1185">Reference proteome</keyword>
<comment type="caution">
    <text evidence="1">The sequence shown here is derived from an EMBL/GenBank/DDBJ whole genome shotgun (WGS) entry which is preliminary data.</text>
</comment>
<accession>A0ABR4QEY8</accession>
<evidence type="ECO:0000313" key="2">
    <source>
        <dbReference type="Proteomes" id="UP001651158"/>
    </source>
</evidence>
<dbReference type="Proteomes" id="UP001651158">
    <property type="component" value="Unassembled WGS sequence"/>
</dbReference>
<gene>
    <name evidence="1" type="ORF">TcWFU_008671</name>
</gene>
<evidence type="ECO:0000313" key="1">
    <source>
        <dbReference type="EMBL" id="KAL5108107.1"/>
    </source>
</evidence>
<sequence length="171" mass="18783">MWGLSVVGFDTAAGESHLVLALRRSKLHKAKWGERLAGRRCASCVECSKLGKFESGDLQCIAASAFGSLCIRPGASGRDLFLICHGLALTSIRKAPSVIIDQFERSWRFQSFCAERHFWDLGELIHLADAVVAHDCSPRMRGEFFAVSKLETMMAFAAPTLLRNNPSVIIG</sequence>